<feature type="compositionally biased region" description="Low complexity" evidence="1">
    <location>
        <begin position="31"/>
        <end position="44"/>
    </location>
</feature>
<reference evidence="3" key="1">
    <citation type="journal article" date="2019" name="Int. J. Syst. Evol. Microbiol.">
        <title>The Global Catalogue of Microorganisms (GCM) 10K type strain sequencing project: providing services to taxonomists for standard genome sequencing and annotation.</title>
        <authorList>
            <consortium name="The Broad Institute Genomics Platform"/>
            <consortium name="The Broad Institute Genome Sequencing Center for Infectious Disease"/>
            <person name="Wu L."/>
            <person name="Ma J."/>
        </authorList>
    </citation>
    <scope>NUCLEOTIDE SEQUENCE [LARGE SCALE GENOMIC DNA]</scope>
    <source>
        <strain evidence="3">JCM 13850</strain>
    </source>
</reference>
<protein>
    <submittedName>
        <fullName evidence="2">Uncharacterized protein</fullName>
    </submittedName>
</protein>
<sequence>MYEPEPLWTSPSHACPIDSGFAPTARLTMTTASSNTAAATSPNARAERRRTGSRAGASGTSGTRAGAVGCGVLVNGTGWLRGDGRGLRAPPATGQRLRLG</sequence>
<keyword evidence="3" id="KW-1185">Reference proteome</keyword>
<accession>A0ABP5M3I8</accession>
<gene>
    <name evidence="2" type="ORF">GCM10009727_65780</name>
</gene>
<comment type="caution">
    <text evidence="2">The sequence shown here is derived from an EMBL/GenBank/DDBJ whole genome shotgun (WGS) entry which is preliminary data.</text>
</comment>
<evidence type="ECO:0000313" key="2">
    <source>
        <dbReference type="EMBL" id="GAA2156720.1"/>
    </source>
</evidence>
<evidence type="ECO:0000313" key="3">
    <source>
        <dbReference type="Proteomes" id="UP001501020"/>
    </source>
</evidence>
<organism evidence="2 3">
    <name type="scientific">Actinomadura napierensis</name>
    <dbReference type="NCBI Taxonomy" id="267854"/>
    <lineage>
        <taxon>Bacteria</taxon>
        <taxon>Bacillati</taxon>
        <taxon>Actinomycetota</taxon>
        <taxon>Actinomycetes</taxon>
        <taxon>Streptosporangiales</taxon>
        <taxon>Thermomonosporaceae</taxon>
        <taxon>Actinomadura</taxon>
    </lineage>
</organism>
<evidence type="ECO:0000256" key="1">
    <source>
        <dbReference type="SAM" id="MobiDB-lite"/>
    </source>
</evidence>
<name>A0ABP5M3I8_9ACTN</name>
<dbReference type="Proteomes" id="UP001501020">
    <property type="component" value="Unassembled WGS sequence"/>
</dbReference>
<proteinExistence type="predicted"/>
<dbReference type="EMBL" id="BAAAMR010000073">
    <property type="protein sequence ID" value="GAA2156720.1"/>
    <property type="molecule type" value="Genomic_DNA"/>
</dbReference>
<feature type="region of interest" description="Disordered" evidence="1">
    <location>
        <begin position="80"/>
        <end position="100"/>
    </location>
</feature>
<feature type="region of interest" description="Disordered" evidence="1">
    <location>
        <begin position="31"/>
        <end position="67"/>
    </location>
</feature>
<feature type="compositionally biased region" description="Low complexity" evidence="1">
    <location>
        <begin position="53"/>
        <end position="67"/>
    </location>
</feature>